<feature type="compositionally biased region" description="Basic residues" evidence="1">
    <location>
        <begin position="13"/>
        <end position="23"/>
    </location>
</feature>
<feature type="region of interest" description="Disordered" evidence="1">
    <location>
        <begin position="1"/>
        <end position="36"/>
    </location>
</feature>
<sequence>MGMSSLNFCSGRNLRRSPSRKAGRSPGEYTSTATIA</sequence>
<reference evidence="2" key="1">
    <citation type="submission" date="2014-09" db="EMBL/GenBank/DDBJ databases">
        <authorList>
            <person name="Magalhaes I.L.F."/>
            <person name="Oliveira U."/>
            <person name="Santos F.R."/>
            <person name="Vidigal T.H.D.A."/>
            <person name="Brescovit A.D."/>
            <person name="Santos A.J."/>
        </authorList>
    </citation>
    <scope>NUCLEOTIDE SEQUENCE</scope>
    <source>
        <tissue evidence="2">Shoot tissue taken approximately 20 cm above the soil surface</tissue>
    </source>
</reference>
<organism evidence="2">
    <name type="scientific">Arundo donax</name>
    <name type="common">Giant reed</name>
    <name type="synonym">Donax arundinaceus</name>
    <dbReference type="NCBI Taxonomy" id="35708"/>
    <lineage>
        <taxon>Eukaryota</taxon>
        <taxon>Viridiplantae</taxon>
        <taxon>Streptophyta</taxon>
        <taxon>Embryophyta</taxon>
        <taxon>Tracheophyta</taxon>
        <taxon>Spermatophyta</taxon>
        <taxon>Magnoliopsida</taxon>
        <taxon>Liliopsida</taxon>
        <taxon>Poales</taxon>
        <taxon>Poaceae</taxon>
        <taxon>PACMAD clade</taxon>
        <taxon>Arundinoideae</taxon>
        <taxon>Arundineae</taxon>
        <taxon>Arundo</taxon>
    </lineage>
</organism>
<name>A0A0A9HKC6_ARUDO</name>
<reference evidence="2" key="2">
    <citation type="journal article" date="2015" name="Data Brief">
        <title>Shoot transcriptome of the giant reed, Arundo donax.</title>
        <authorList>
            <person name="Barrero R.A."/>
            <person name="Guerrero F.D."/>
            <person name="Moolhuijzen P."/>
            <person name="Goolsby J.A."/>
            <person name="Tidwell J."/>
            <person name="Bellgard S.E."/>
            <person name="Bellgard M.I."/>
        </authorList>
    </citation>
    <scope>NUCLEOTIDE SEQUENCE</scope>
    <source>
        <tissue evidence="2">Shoot tissue taken approximately 20 cm above the soil surface</tissue>
    </source>
</reference>
<dbReference type="EMBL" id="GBRH01162575">
    <property type="protein sequence ID" value="JAE35321.1"/>
    <property type="molecule type" value="Transcribed_RNA"/>
</dbReference>
<feature type="compositionally biased region" description="Polar residues" evidence="1">
    <location>
        <begin position="1"/>
        <end position="10"/>
    </location>
</feature>
<evidence type="ECO:0000256" key="1">
    <source>
        <dbReference type="SAM" id="MobiDB-lite"/>
    </source>
</evidence>
<proteinExistence type="predicted"/>
<protein>
    <submittedName>
        <fullName evidence="2">Uncharacterized protein</fullName>
    </submittedName>
</protein>
<accession>A0A0A9HKC6</accession>
<evidence type="ECO:0000313" key="2">
    <source>
        <dbReference type="EMBL" id="JAE35321.1"/>
    </source>
</evidence>
<dbReference type="AlphaFoldDB" id="A0A0A9HKC6"/>